<reference evidence="2" key="1">
    <citation type="submission" date="2016-11" db="EMBL/GenBank/DDBJ databases">
        <authorList>
            <person name="Varghese N."/>
            <person name="Submissions S."/>
        </authorList>
    </citation>
    <scope>NUCLEOTIDE SEQUENCE [LARGE SCALE GENOMIC DNA]</scope>
    <source>
        <strain evidence="2">DSM 19741</strain>
    </source>
</reference>
<protein>
    <submittedName>
        <fullName evidence="1">Uncharacterized protein</fullName>
    </submittedName>
</protein>
<proteinExistence type="predicted"/>
<keyword evidence="2" id="KW-1185">Reference proteome</keyword>
<name>A0A1M5JYK7_9FLAO</name>
<dbReference type="Proteomes" id="UP000184036">
    <property type="component" value="Unassembled WGS sequence"/>
</dbReference>
<accession>A0A1M5JYK7</accession>
<dbReference type="AlphaFoldDB" id="A0A1M5JYK7"/>
<sequence>MNLIICIDRTLSLSGMFIAIKENRNKNYGSSQRSLFSVIQSLWLISVK</sequence>
<dbReference type="EMBL" id="FQWE01000014">
    <property type="protein sequence ID" value="SHG45598.1"/>
    <property type="molecule type" value="Genomic_DNA"/>
</dbReference>
<organism evidence="1 2">
    <name type="scientific">Flavobacterium segetis</name>
    <dbReference type="NCBI Taxonomy" id="271157"/>
    <lineage>
        <taxon>Bacteria</taxon>
        <taxon>Pseudomonadati</taxon>
        <taxon>Bacteroidota</taxon>
        <taxon>Flavobacteriia</taxon>
        <taxon>Flavobacteriales</taxon>
        <taxon>Flavobacteriaceae</taxon>
        <taxon>Flavobacterium</taxon>
    </lineage>
</organism>
<evidence type="ECO:0000313" key="2">
    <source>
        <dbReference type="Proteomes" id="UP000184036"/>
    </source>
</evidence>
<gene>
    <name evidence="1" type="ORF">SAMN05444396_1148</name>
</gene>
<evidence type="ECO:0000313" key="1">
    <source>
        <dbReference type="EMBL" id="SHG45598.1"/>
    </source>
</evidence>